<evidence type="ECO:0000256" key="1">
    <source>
        <dbReference type="ARBA" id="ARBA00008898"/>
    </source>
</evidence>
<evidence type="ECO:0000313" key="5">
    <source>
        <dbReference type="Proteomes" id="UP001500503"/>
    </source>
</evidence>
<keyword evidence="5" id="KW-1185">Reference proteome</keyword>
<dbReference type="Gene3D" id="2.30.110.10">
    <property type="entry name" value="Electron Transport, Fmn-binding Protein, Chain A"/>
    <property type="match status" value="1"/>
</dbReference>
<dbReference type="InterPro" id="IPR002563">
    <property type="entry name" value="Flavin_Rdtase-like_dom"/>
</dbReference>
<keyword evidence="2" id="KW-0560">Oxidoreductase</keyword>
<dbReference type="PANTHER" id="PTHR30466">
    <property type="entry name" value="FLAVIN REDUCTASE"/>
    <property type="match status" value="1"/>
</dbReference>
<gene>
    <name evidence="4" type="ORF">GCM10023191_057380</name>
</gene>
<protein>
    <submittedName>
        <fullName evidence="4">Flavin reductase family protein</fullName>
    </submittedName>
</protein>
<proteinExistence type="inferred from homology"/>
<accession>A0ABP8QKV6</accession>
<reference evidence="5" key="1">
    <citation type="journal article" date="2019" name="Int. J. Syst. Evol. Microbiol.">
        <title>The Global Catalogue of Microorganisms (GCM) 10K type strain sequencing project: providing services to taxonomists for standard genome sequencing and annotation.</title>
        <authorList>
            <consortium name="The Broad Institute Genomics Platform"/>
            <consortium name="The Broad Institute Genome Sequencing Center for Infectious Disease"/>
            <person name="Wu L."/>
            <person name="Ma J."/>
        </authorList>
    </citation>
    <scope>NUCLEOTIDE SEQUENCE [LARGE SCALE GENOMIC DNA]</scope>
    <source>
        <strain evidence="5">JCM 17933</strain>
    </source>
</reference>
<dbReference type="Proteomes" id="UP001500503">
    <property type="component" value="Unassembled WGS sequence"/>
</dbReference>
<name>A0ABP8QKV6_9ACTN</name>
<comment type="caution">
    <text evidence="4">The sequence shown here is derived from an EMBL/GenBank/DDBJ whole genome shotgun (WGS) entry which is preliminary data.</text>
</comment>
<dbReference type="InterPro" id="IPR050268">
    <property type="entry name" value="NADH-dep_flavin_reductase"/>
</dbReference>
<organism evidence="4 5">
    <name type="scientific">Actinoallomurus oryzae</name>
    <dbReference type="NCBI Taxonomy" id="502180"/>
    <lineage>
        <taxon>Bacteria</taxon>
        <taxon>Bacillati</taxon>
        <taxon>Actinomycetota</taxon>
        <taxon>Actinomycetes</taxon>
        <taxon>Streptosporangiales</taxon>
        <taxon>Thermomonosporaceae</taxon>
        <taxon>Actinoallomurus</taxon>
    </lineage>
</organism>
<dbReference type="PANTHER" id="PTHR30466:SF11">
    <property type="entry name" value="FLAVIN-DEPENDENT MONOOXYGENASE, REDUCTASE SUBUNIT HSAB"/>
    <property type="match status" value="1"/>
</dbReference>
<dbReference type="SMART" id="SM00903">
    <property type="entry name" value="Flavin_Reduct"/>
    <property type="match status" value="1"/>
</dbReference>
<comment type="similarity">
    <text evidence="1">Belongs to the non-flavoprotein flavin reductase family.</text>
</comment>
<dbReference type="EMBL" id="BAABHF010000034">
    <property type="protein sequence ID" value="GAA4503952.1"/>
    <property type="molecule type" value="Genomic_DNA"/>
</dbReference>
<evidence type="ECO:0000313" key="4">
    <source>
        <dbReference type="EMBL" id="GAA4503952.1"/>
    </source>
</evidence>
<dbReference type="SUPFAM" id="SSF50475">
    <property type="entry name" value="FMN-binding split barrel"/>
    <property type="match status" value="1"/>
</dbReference>
<feature type="domain" description="Flavin reductase like" evidence="3">
    <location>
        <begin position="18"/>
        <end position="162"/>
    </location>
</feature>
<dbReference type="InterPro" id="IPR012349">
    <property type="entry name" value="Split_barrel_FMN-bd"/>
</dbReference>
<dbReference type="Pfam" id="PF01613">
    <property type="entry name" value="Flavin_Reduct"/>
    <property type="match status" value="1"/>
</dbReference>
<evidence type="ECO:0000259" key="3">
    <source>
        <dbReference type="SMART" id="SM00903"/>
    </source>
</evidence>
<sequence>MTETGRTGPSLQEMRRAMGSFASGVTVVTGLDEGEPVGFACQAFASVSLEPPLVLFCADHRGRTWPRIRAAGRFNVSVLAEDQGDVCARFGSAAGRKFDGLAWRESPWGTPVLDGVLSHVHCAVETVYVAGDHDVVIGRVLAVDLPADRPRPMIFFRGEFGIGEPTAPAPGLWGWGDHWG</sequence>
<evidence type="ECO:0000256" key="2">
    <source>
        <dbReference type="ARBA" id="ARBA00023002"/>
    </source>
</evidence>